<dbReference type="InterPro" id="IPR036291">
    <property type="entry name" value="NAD(P)-bd_dom_sf"/>
</dbReference>
<dbReference type="PANTHER" id="PTHR15020:SF50">
    <property type="entry name" value="UPF0659 PROTEIN YMR090W"/>
    <property type="match status" value="1"/>
</dbReference>
<dbReference type="Gene3D" id="3.40.50.720">
    <property type="entry name" value="NAD(P)-binding Rossmann-like Domain"/>
    <property type="match status" value="1"/>
</dbReference>
<dbReference type="CDD" id="cd05243">
    <property type="entry name" value="SDR_a5"/>
    <property type="match status" value="1"/>
</dbReference>
<feature type="domain" description="NAD(P)-binding" evidence="1">
    <location>
        <begin position="7"/>
        <end position="191"/>
    </location>
</feature>
<dbReference type="EMBL" id="CP036402">
    <property type="protein sequence ID" value="QBI20630.1"/>
    <property type="molecule type" value="Genomic_DNA"/>
</dbReference>
<dbReference type="InterPro" id="IPR016040">
    <property type="entry name" value="NAD(P)-bd_dom"/>
</dbReference>
<keyword evidence="3" id="KW-1185">Reference proteome</keyword>
<dbReference type="Proteomes" id="UP000291469">
    <property type="component" value="Chromosome"/>
</dbReference>
<dbReference type="OrthoDB" id="4248066at2"/>
<dbReference type="SUPFAM" id="SSF51735">
    <property type="entry name" value="NAD(P)-binding Rossmann-fold domains"/>
    <property type="match status" value="1"/>
</dbReference>
<dbReference type="Pfam" id="PF13460">
    <property type="entry name" value="NAD_binding_10"/>
    <property type="match status" value="1"/>
</dbReference>
<proteinExistence type="predicted"/>
<accession>A0A411YHB5</accession>
<dbReference type="AlphaFoldDB" id="A0A411YHB5"/>
<evidence type="ECO:0000313" key="3">
    <source>
        <dbReference type="Proteomes" id="UP000291469"/>
    </source>
</evidence>
<reference evidence="2 3" key="1">
    <citation type="submission" date="2019-01" db="EMBL/GenBank/DDBJ databases">
        <title>Egibacter rhizosphaerae EGI 80759T.</title>
        <authorList>
            <person name="Chen D.-D."/>
            <person name="Tian Y."/>
            <person name="Jiao J.-Y."/>
            <person name="Zhang X.-T."/>
            <person name="Zhang Y.-G."/>
            <person name="Zhang Y."/>
            <person name="Xiao M."/>
            <person name="Shu W.-S."/>
            <person name="Li W.-J."/>
        </authorList>
    </citation>
    <scope>NUCLEOTIDE SEQUENCE [LARGE SCALE GENOMIC DNA]</scope>
    <source>
        <strain evidence="2 3">EGI 80759</strain>
    </source>
</reference>
<sequence>MDVAVLGAHGQIARHLTQRLARRGDRVRGLVRNTDHHEDVRADGADPVTHDVEHDPVDALVEHVRGAHAVVFAAGAGPGSGAARKETVDYGGAAALLEAAGEAPVDRYVMISAMGTDDPPGDDEVFSVYLRAKARADEELMASDLEWTVVRPGRLTDEPATGLVTLDRHVERGAIPRADVAEVVVACLDEPRTAGHVFEVVGGETPIDDALDALVRGG</sequence>
<protein>
    <submittedName>
        <fullName evidence="2">SDR family oxidoreductase</fullName>
    </submittedName>
</protein>
<dbReference type="KEGG" id="erz:ER308_14395"/>
<gene>
    <name evidence="2" type="ORF">ER308_14395</name>
</gene>
<dbReference type="PANTHER" id="PTHR15020">
    <property type="entry name" value="FLAVIN REDUCTASE-RELATED"/>
    <property type="match status" value="1"/>
</dbReference>
<evidence type="ECO:0000313" key="2">
    <source>
        <dbReference type="EMBL" id="QBI20630.1"/>
    </source>
</evidence>
<evidence type="ECO:0000259" key="1">
    <source>
        <dbReference type="Pfam" id="PF13460"/>
    </source>
</evidence>
<organism evidence="2 3">
    <name type="scientific">Egibacter rhizosphaerae</name>
    <dbReference type="NCBI Taxonomy" id="1670831"/>
    <lineage>
        <taxon>Bacteria</taxon>
        <taxon>Bacillati</taxon>
        <taxon>Actinomycetota</taxon>
        <taxon>Nitriliruptoria</taxon>
        <taxon>Egibacterales</taxon>
        <taxon>Egibacteraceae</taxon>
        <taxon>Egibacter</taxon>
    </lineage>
</organism>
<name>A0A411YHB5_9ACTN</name>
<dbReference type="RefSeq" id="WP_131155625.1">
    <property type="nucleotide sequence ID" value="NZ_CP036402.1"/>
</dbReference>